<keyword evidence="8" id="KW-0496">Mitochondrion</keyword>
<evidence type="ECO:0000256" key="5">
    <source>
        <dbReference type="ARBA" id="ARBA00022792"/>
    </source>
</evidence>
<evidence type="ECO:0000313" key="12">
    <source>
        <dbReference type="Proteomes" id="UP000824782"/>
    </source>
</evidence>
<proteinExistence type="inferred from homology"/>
<dbReference type="InterPro" id="IPR036548">
    <property type="entry name" value="Cyt_c_oxidase_su8_sf"/>
</dbReference>
<comment type="pathway">
    <text evidence="2">Energy metabolism; oxidative phosphorylation.</text>
</comment>
<comment type="subcellular location">
    <subcellularLocation>
        <location evidence="1">Mitochondrion inner membrane</location>
        <topology evidence="1">Single-pass membrane protein</topology>
    </subcellularLocation>
</comment>
<keyword evidence="7 10" id="KW-1133">Transmembrane helix</keyword>
<organism evidence="11 12">
    <name type="scientific">Engystomops pustulosus</name>
    <name type="common">Tungara frog</name>
    <name type="synonym">Physalaemus pustulosus</name>
    <dbReference type="NCBI Taxonomy" id="76066"/>
    <lineage>
        <taxon>Eukaryota</taxon>
        <taxon>Metazoa</taxon>
        <taxon>Chordata</taxon>
        <taxon>Craniata</taxon>
        <taxon>Vertebrata</taxon>
        <taxon>Euteleostomi</taxon>
        <taxon>Amphibia</taxon>
        <taxon>Batrachia</taxon>
        <taxon>Anura</taxon>
        <taxon>Neobatrachia</taxon>
        <taxon>Hyloidea</taxon>
        <taxon>Leptodactylidae</taxon>
        <taxon>Leiuperinae</taxon>
        <taxon>Engystomops</taxon>
    </lineage>
</organism>
<evidence type="ECO:0000256" key="6">
    <source>
        <dbReference type="ARBA" id="ARBA00022946"/>
    </source>
</evidence>
<evidence type="ECO:0000256" key="3">
    <source>
        <dbReference type="ARBA" id="ARBA00010117"/>
    </source>
</evidence>
<sequence>MALFSRALGLLRQARPPQVMNKAWSSGGAKNTNISGGEQAVGLVVLFSVFLVPSGWILSHLENYKSRPE</sequence>
<dbReference type="GO" id="GO:0045277">
    <property type="term" value="C:respiratory chain complex IV"/>
    <property type="evidence" value="ECO:0007669"/>
    <property type="project" value="InterPro"/>
</dbReference>
<gene>
    <name evidence="11" type="ORF">GDO81_016200</name>
</gene>
<dbReference type="EMBL" id="WNYA01000007">
    <property type="protein sequence ID" value="KAG8563788.1"/>
    <property type="molecule type" value="Genomic_DNA"/>
</dbReference>
<evidence type="ECO:0000256" key="10">
    <source>
        <dbReference type="SAM" id="Phobius"/>
    </source>
</evidence>
<evidence type="ECO:0000256" key="1">
    <source>
        <dbReference type="ARBA" id="ARBA00004434"/>
    </source>
</evidence>
<dbReference type="SUPFAM" id="SSF81431">
    <property type="entry name" value="Mitochondrial cytochrome c oxidase subunit VIIIb (aka IX)"/>
    <property type="match status" value="1"/>
</dbReference>
<evidence type="ECO:0000256" key="2">
    <source>
        <dbReference type="ARBA" id="ARBA00004673"/>
    </source>
</evidence>
<evidence type="ECO:0000256" key="4">
    <source>
        <dbReference type="ARBA" id="ARBA00022692"/>
    </source>
</evidence>
<dbReference type="PANTHER" id="PTHR16717">
    <property type="entry name" value="CYTOCHROME C OXIDASE POLYPEPTIDE VIII"/>
    <property type="match status" value="1"/>
</dbReference>
<comment type="caution">
    <text evidence="11">The sequence shown here is derived from an EMBL/GenBank/DDBJ whole genome shotgun (WGS) entry which is preliminary data.</text>
</comment>
<keyword evidence="9 10" id="KW-0472">Membrane</keyword>
<evidence type="ECO:0000256" key="8">
    <source>
        <dbReference type="ARBA" id="ARBA00023128"/>
    </source>
</evidence>
<dbReference type="PANTHER" id="PTHR16717:SF5">
    <property type="entry name" value="CYTOCHROME C OXIDASE SUBUNIT 8, ISOFORM A"/>
    <property type="match status" value="1"/>
</dbReference>
<dbReference type="Pfam" id="PF02285">
    <property type="entry name" value="COX8"/>
    <property type="match status" value="1"/>
</dbReference>
<dbReference type="Gene3D" id="4.10.81.10">
    <property type="entry name" value="Cytochrome c oxidase, subunit 8"/>
    <property type="match status" value="1"/>
</dbReference>
<dbReference type="AlphaFoldDB" id="A0AAV7B0D1"/>
<keyword evidence="12" id="KW-1185">Reference proteome</keyword>
<dbReference type="InterPro" id="IPR003205">
    <property type="entry name" value="Cyt_c_oxidase_su8"/>
</dbReference>
<dbReference type="GO" id="GO:0006123">
    <property type="term" value="P:mitochondrial electron transport, cytochrome c to oxygen"/>
    <property type="evidence" value="ECO:0007669"/>
    <property type="project" value="InterPro"/>
</dbReference>
<accession>A0AAV7B0D1</accession>
<reference evidence="11" key="1">
    <citation type="thesis" date="2020" institute="ProQuest LLC" country="789 East Eisenhower Parkway, Ann Arbor, MI, USA">
        <title>Comparative Genomics and Chromosome Evolution.</title>
        <authorList>
            <person name="Mudd A.B."/>
        </authorList>
    </citation>
    <scope>NUCLEOTIDE SEQUENCE</scope>
    <source>
        <strain evidence="11">237g6f4</strain>
        <tissue evidence="11">Blood</tissue>
    </source>
</reference>
<name>A0AAV7B0D1_ENGPU</name>
<evidence type="ECO:0008006" key="13">
    <source>
        <dbReference type="Google" id="ProtNLM"/>
    </source>
</evidence>
<feature type="transmembrane region" description="Helical" evidence="10">
    <location>
        <begin position="40"/>
        <end position="58"/>
    </location>
</feature>
<dbReference type="Proteomes" id="UP000824782">
    <property type="component" value="Unassembled WGS sequence"/>
</dbReference>
<keyword evidence="5" id="KW-0999">Mitochondrion inner membrane</keyword>
<comment type="similarity">
    <text evidence="3">Belongs to the cytochrome c oxidase VIII family.</text>
</comment>
<evidence type="ECO:0000256" key="9">
    <source>
        <dbReference type="ARBA" id="ARBA00023136"/>
    </source>
</evidence>
<evidence type="ECO:0000313" key="11">
    <source>
        <dbReference type="EMBL" id="KAG8563788.1"/>
    </source>
</evidence>
<keyword evidence="4 10" id="KW-0812">Transmembrane</keyword>
<protein>
    <recommendedName>
        <fullName evidence="13">Cytochrome c oxidase subunit 8A, mitochondrial</fullName>
    </recommendedName>
</protein>
<dbReference type="GO" id="GO:0005743">
    <property type="term" value="C:mitochondrial inner membrane"/>
    <property type="evidence" value="ECO:0007669"/>
    <property type="project" value="UniProtKB-SubCell"/>
</dbReference>
<evidence type="ECO:0000256" key="7">
    <source>
        <dbReference type="ARBA" id="ARBA00022989"/>
    </source>
</evidence>
<keyword evidence="6" id="KW-0809">Transit peptide</keyword>